<evidence type="ECO:0000313" key="1">
    <source>
        <dbReference type="EMBL" id="HAE3282767.1"/>
    </source>
</evidence>
<dbReference type="AlphaFoldDB" id="A0A729QIQ6"/>
<organism evidence="1">
    <name type="scientific">Salmonella enterica subsp. enterica serovar Kouka</name>
    <dbReference type="NCBI Taxonomy" id="2564646"/>
    <lineage>
        <taxon>Bacteria</taxon>
        <taxon>Pseudomonadati</taxon>
        <taxon>Pseudomonadota</taxon>
        <taxon>Gammaproteobacteria</taxon>
        <taxon>Enterobacterales</taxon>
        <taxon>Enterobacteriaceae</taxon>
        <taxon>Salmonella</taxon>
    </lineage>
</organism>
<name>A0A729QIQ6_SALET</name>
<comment type="caution">
    <text evidence="1">The sequence shown here is derived from an EMBL/GenBank/DDBJ whole genome shotgun (WGS) entry which is preliminary data.</text>
</comment>
<sequence>MLTKLLALLNVGLRFAPPNLRSPQYQWVIDFRRLDAIQHLFGFGVCHQPRASFYSEES</sequence>
<protein>
    <submittedName>
        <fullName evidence="1">Uncharacterized protein</fullName>
    </submittedName>
</protein>
<accession>A0A729QIQ6</accession>
<reference evidence="1" key="2">
    <citation type="submission" date="2018-07" db="EMBL/GenBank/DDBJ databases">
        <authorList>
            <consortium name="NCBI Pathogen Detection Project"/>
        </authorList>
    </citation>
    <scope>NUCLEOTIDE SEQUENCE</scope>
    <source>
        <strain evidence="1">12-3032</strain>
    </source>
</reference>
<dbReference type="EMBL" id="DAAROV010000023">
    <property type="protein sequence ID" value="HAE3282767.1"/>
    <property type="molecule type" value="Genomic_DNA"/>
</dbReference>
<gene>
    <name evidence="1" type="ORF">G3449_002634</name>
</gene>
<proteinExistence type="predicted"/>
<reference evidence="1" key="1">
    <citation type="journal article" date="2018" name="Genome Biol.">
        <title>SKESA: strategic k-mer extension for scrupulous assemblies.</title>
        <authorList>
            <person name="Souvorov A."/>
            <person name="Agarwala R."/>
            <person name="Lipman D.J."/>
        </authorList>
    </citation>
    <scope>NUCLEOTIDE SEQUENCE</scope>
    <source>
        <strain evidence="1">12-3032</strain>
    </source>
</reference>